<dbReference type="Pfam" id="PF04072">
    <property type="entry name" value="LCM"/>
    <property type="match status" value="1"/>
</dbReference>
<dbReference type="AlphaFoldDB" id="A0AAD1J5G1"/>
<dbReference type="EMBL" id="AP022617">
    <property type="protein sequence ID" value="BBZ63327.1"/>
    <property type="molecule type" value="Genomic_DNA"/>
</dbReference>
<evidence type="ECO:0000256" key="1">
    <source>
        <dbReference type="ARBA" id="ARBA00003907"/>
    </source>
</evidence>
<dbReference type="PANTHER" id="PTHR43619">
    <property type="entry name" value="S-ADENOSYL-L-METHIONINE-DEPENDENT METHYLTRANSFERASE YKTD-RELATED"/>
    <property type="match status" value="1"/>
</dbReference>
<dbReference type="Proteomes" id="UP000466039">
    <property type="component" value="Chromosome"/>
</dbReference>
<evidence type="ECO:0000313" key="7">
    <source>
        <dbReference type="EMBL" id="BBZ63327.1"/>
    </source>
</evidence>
<dbReference type="NCBIfam" id="TIGR00027">
    <property type="entry name" value="mthyl_TIGR00027"/>
    <property type="match status" value="1"/>
</dbReference>
<evidence type="ECO:0000256" key="2">
    <source>
        <dbReference type="ARBA" id="ARBA00008138"/>
    </source>
</evidence>
<dbReference type="PROSITE" id="PS51257">
    <property type="entry name" value="PROKAR_LIPOPROTEIN"/>
    <property type="match status" value="1"/>
</dbReference>
<dbReference type="InterPro" id="IPR029063">
    <property type="entry name" value="SAM-dependent_MTases_sf"/>
</dbReference>
<organism evidence="7 8">
    <name type="scientific">Mycolicibacterium monacense</name>
    <name type="common">Mycobacterium monacense</name>
    <dbReference type="NCBI Taxonomy" id="85693"/>
    <lineage>
        <taxon>Bacteria</taxon>
        <taxon>Bacillati</taxon>
        <taxon>Actinomycetota</taxon>
        <taxon>Actinomycetes</taxon>
        <taxon>Mycobacteriales</taxon>
        <taxon>Mycobacteriaceae</taxon>
        <taxon>Mycolicibacterium</taxon>
    </lineage>
</organism>
<evidence type="ECO:0000256" key="3">
    <source>
        <dbReference type="ARBA" id="ARBA00022603"/>
    </source>
</evidence>
<name>A0AAD1J5G1_MYCMB</name>
<keyword evidence="4" id="KW-0808">Transferase</keyword>
<evidence type="ECO:0000256" key="5">
    <source>
        <dbReference type="ARBA" id="ARBA00022691"/>
    </source>
</evidence>
<dbReference type="GO" id="GO:0032259">
    <property type="term" value="P:methylation"/>
    <property type="evidence" value="ECO:0007669"/>
    <property type="project" value="UniProtKB-KW"/>
</dbReference>
<evidence type="ECO:0000256" key="4">
    <source>
        <dbReference type="ARBA" id="ARBA00022679"/>
    </source>
</evidence>
<comment type="similarity">
    <text evidence="2 6">Belongs to the UPF0677 family.</text>
</comment>
<dbReference type="RefSeq" id="WP_011557517.1">
    <property type="nucleotide sequence ID" value="NZ_AP022617.1"/>
</dbReference>
<gene>
    <name evidence="7" type="ORF">MMON_46280</name>
</gene>
<evidence type="ECO:0000256" key="6">
    <source>
        <dbReference type="RuleBase" id="RU362030"/>
    </source>
</evidence>
<dbReference type="SUPFAM" id="SSF53335">
    <property type="entry name" value="S-adenosyl-L-methionine-dependent methyltransferases"/>
    <property type="match status" value="1"/>
</dbReference>
<reference evidence="7 8" key="1">
    <citation type="journal article" date="2019" name="Emerg. Microbes Infect.">
        <title>Comprehensive subspecies identification of 175 nontuberculous mycobacteria species based on 7547 genomic profiles.</title>
        <authorList>
            <person name="Matsumoto Y."/>
            <person name="Kinjo T."/>
            <person name="Motooka D."/>
            <person name="Nabeya D."/>
            <person name="Jung N."/>
            <person name="Uechi K."/>
            <person name="Horii T."/>
            <person name="Iida T."/>
            <person name="Fujita J."/>
            <person name="Nakamura S."/>
        </authorList>
    </citation>
    <scope>NUCLEOTIDE SEQUENCE [LARGE SCALE GENOMIC DNA]</scope>
    <source>
        <strain evidence="7 8">JCM 15658</strain>
    </source>
</reference>
<dbReference type="SMR" id="A0AAD1J5G1"/>
<keyword evidence="5 6" id="KW-0949">S-adenosyl-L-methionine</keyword>
<sequence length="263" mass="28539">MRRQEAGTSSLATRVGPEVLTTAAVASVTGCDDPLAAVLLGRPKVIEVLQRSAELIDRVPALAAAHHQIADYHAMRSRFFDAYLADAAAEGIRQCVVLAAGLDTRAFRLPWPDGMTVFEIDQPTVLRYKENALTAHGARPAADWHPVGVESDMPWPRRLWESGFNHNEPTIWLAEGLLPLPDATQDALISEIDGLSAAGSRIAFDDVLGMCSGRSDAPGWLTSRGWWTDVVEARHLPELSGRRDDDAQSYTAHAALVTAEKIA</sequence>
<accession>A0AAD1J5G1</accession>
<evidence type="ECO:0000313" key="8">
    <source>
        <dbReference type="Proteomes" id="UP000466039"/>
    </source>
</evidence>
<dbReference type="Gene3D" id="3.40.50.150">
    <property type="entry name" value="Vaccinia Virus protein VP39"/>
    <property type="match status" value="1"/>
</dbReference>
<comment type="function">
    <text evidence="1 6">Exhibits S-adenosyl-L-methionine-dependent methyltransferase activity.</text>
</comment>
<dbReference type="InterPro" id="IPR007213">
    <property type="entry name" value="Ppm1/Ppm2/Tcmp"/>
</dbReference>
<dbReference type="PANTHER" id="PTHR43619:SF2">
    <property type="entry name" value="S-ADENOSYL-L-METHIONINE-DEPENDENT METHYLTRANSFERASES SUPERFAMILY PROTEIN"/>
    <property type="match status" value="1"/>
</dbReference>
<dbReference type="GO" id="GO:0008168">
    <property type="term" value="F:methyltransferase activity"/>
    <property type="evidence" value="ECO:0007669"/>
    <property type="project" value="UniProtKB-UniRule"/>
</dbReference>
<dbReference type="InterPro" id="IPR011610">
    <property type="entry name" value="SAM_mthyl_Trfase_ML2640-like"/>
</dbReference>
<keyword evidence="8" id="KW-1185">Reference proteome</keyword>
<keyword evidence="3 6" id="KW-0489">Methyltransferase</keyword>
<dbReference type="EC" id="2.1.1.-" evidence="6"/>
<proteinExistence type="inferred from homology"/>
<protein>
    <recommendedName>
        <fullName evidence="6">S-adenosyl-L-methionine-dependent methyltransferase</fullName>
        <ecNumber evidence="6">2.1.1.-</ecNumber>
    </recommendedName>
</protein>